<keyword evidence="6" id="KW-0378">Hydrolase</keyword>
<dbReference type="InterPro" id="IPR028889">
    <property type="entry name" value="USP"/>
</dbReference>
<dbReference type="Gene3D" id="3.90.70.10">
    <property type="entry name" value="Cysteine proteinases"/>
    <property type="match status" value="1"/>
</dbReference>
<dbReference type="PANTHER" id="PTHR24006">
    <property type="entry name" value="UBIQUITIN CARBOXYL-TERMINAL HYDROLASE"/>
    <property type="match status" value="1"/>
</dbReference>
<evidence type="ECO:0000256" key="4">
    <source>
        <dbReference type="ARBA" id="ARBA00022670"/>
    </source>
</evidence>
<feature type="region of interest" description="Disordered" evidence="8">
    <location>
        <begin position="298"/>
        <end position="318"/>
    </location>
</feature>
<dbReference type="PANTHER" id="PTHR24006:SF888">
    <property type="entry name" value="UBIQUITIN CARBOXYL-TERMINAL HYDROLASE 30"/>
    <property type="match status" value="1"/>
</dbReference>
<dbReference type="InterPro" id="IPR038765">
    <property type="entry name" value="Papain-like_cys_pep_sf"/>
</dbReference>
<dbReference type="SUPFAM" id="SSF54001">
    <property type="entry name" value="Cysteine proteinases"/>
    <property type="match status" value="1"/>
</dbReference>
<dbReference type="InterPro" id="IPR050164">
    <property type="entry name" value="Peptidase_C19"/>
</dbReference>
<dbReference type="PROSITE" id="PS50235">
    <property type="entry name" value="USP_3"/>
    <property type="match status" value="1"/>
</dbReference>
<dbReference type="Pfam" id="PF00443">
    <property type="entry name" value="UCH"/>
    <property type="match status" value="1"/>
</dbReference>
<reference evidence="10" key="1">
    <citation type="submission" date="2015-08" db="EMBL/GenBank/DDBJ databases">
        <authorList>
            <person name="Babu N.S."/>
            <person name="Beckwith C.J."/>
            <person name="Beseler K.G."/>
            <person name="Brison A."/>
            <person name="Carone J.V."/>
            <person name="Caskin T.P."/>
            <person name="Diamond M."/>
            <person name="Durham M.E."/>
            <person name="Foxe J.M."/>
            <person name="Go M."/>
            <person name="Henderson B.A."/>
            <person name="Jones I.B."/>
            <person name="McGettigan J.A."/>
            <person name="Micheletti S.J."/>
            <person name="Nasrallah M.E."/>
            <person name="Ortiz D."/>
            <person name="Piller C.R."/>
            <person name="Privatt S.R."/>
            <person name="Schneider S.L."/>
            <person name="Sharp S."/>
            <person name="Smith T.C."/>
            <person name="Stanton J.D."/>
            <person name="Ullery H.E."/>
            <person name="Wilson R.J."/>
            <person name="Serrano M.G."/>
            <person name="Buck G."/>
            <person name="Lee V."/>
            <person name="Wang Y."/>
            <person name="Carvalho R."/>
            <person name="Voegtly L."/>
            <person name="Shi R."/>
            <person name="Duckworth R."/>
            <person name="Johnson A."/>
            <person name="Loviza R."/>
            <person name="Walstead R."/>
            <person name="Shah Z."/>
            <person name="Kiflezghi M."/>
            <person name="Wade K."/>
            <person name="Ball S.L."/>
            <person name="Bradley K.W."/>
            <person name="Asai D.J."/>
            <person name="Bowman C.A."/>
            <person name="Russell D.A."/>
            <person name="Pope W.H."/>
            <person name="Jacobs-Sera D."/>
            <person name="Hendrix R.W."/>
            <person name="Hatfull G.F."/>
        </authorList>
    </citation>
    <scope>NUCLEOTIDE SEQUENCE</scope>
</reference>
<dbReference type="GO" id="GO:0006508">
    <property type="term" value="P:proteolysis"/>
    <property type="evidence" value="ECO:0007669"/>
    <property type="project" value="UniProtKB-KW"/>
</dbReference>
<evidence type="ECO:0000256" key="7">
    <source>
        <dbReference type="ARBA" id="ARBA00022807"/>
    </source>
</evidence>
<name>A0A1D2AEB2_AUXPR</name>
<dbReference type="GO" id="GO:0005634">
    <property type="term" value="C:nucleus"/>
    <property type="evidence" value="ECO:0007669"/>
    <property type="project" value="TreeGrafter"/>
</dbReference>
<evidence type="ECO:0000256" key="5">
    <source>
        <dbReference type="ARBA" id="ARBA00022786"/>
    </source>
</evidence>
<keyword evidence="5" id="KW-0833">Ubl conjugation pathway</keyword>
<dbReference type="AlphaFoldDB" id="A0A1D2AEB2"/>
<feature type="domain" description="USP" evidence="9">
    <location>
        <begin position="71"/>
        <end position="488"/>
    </location>
</feature>
<evidence type="ECO:0000256" key="1">
    <source>
        <dbReference type="ARBA" id="ARBA00000707"/>
    </source>
</evidence>
<dbReference type="GO" id="GO:0004843">
    <property type="term" value="F:cysteine-type deubiquitinase activity"/>
    <property type="evidence" value="ECO:0007669"/>
    <property type="project" value="UniProtKB-EC"/>
</dbReference>
<gene>
    <name evidence="10" type="ORF">g.37268</name>
</gene>
<dbReference type="GO" id="GO:0016579">
    <property type="term" value="P:protein deubiquitination"/>
    <property type="evidence" value="ECO:0007669"/>
    <property type="project" value="InterPro"/>
</dbReference>
<dbReference type="InterPro" id="IPR001394">
    <property type="entry name" value="Peptidase_C19_UCH"/>
</dbReference>
<evidence type="ECO:0000256" key="3">
    <source>
        <dbReference type="ARBA" id="ARBA00012759"/>
    </source>
</evidence>
<dbReference type="EC" id="3.4.19.12" evidence="3"/>
<accession>A0A1D2AEB2</accession>
<keyword evidence="4" id="KW-0645">Protease</keyword>
<comment type="similarity">
    <text evidence="2">Belongs to the peptidase C19 family.</text>
</comment>
<proteinExistence type="inferred from homology"/>
<dbReference type="GO" id="GO:0005829">
    <property type="term" value="C:cytosol"/>
    <property type="evidence" value="ECO:0007669"/>
    <property type="project" value="TreeGrafter"/>
</dbReference>
<evidence type="ECO:0000313" key="10">
    <source>
        <dbReference type="EMBL" id="JAT77488.1"/>
    </source>
</evidence>
<feature type="region of interest" description="Disordered" evidence="8">
    <location>
        <begin position="392"/>
        <end position="420"/>
    </location>
</feature>
<organism evidence="10">
    <name type="scientific">Auxenochlorella protothecoides</name>
    <name type="common">Green microalga</name>
    <name type="synonym">Chlorella protothecoides</name>
    <dbReference type="NCBI Taxonomy" id="3075"/>
    <lineage>
        <taxon>Eukaryota</taxon>
        <taxon>Viridiplantae</taxon>
        <taxon>Chlorophyta</taxon>
        <taxon>core chlorophytes</taxon>
        <taxon>Trebouxiophyceae</taxon>
        <taxon>Chlorellales</taxon>
        <taxon>Chlorellaceae</taxon>
        <taxon>Auxenochlorella</taxon>
    </lineage>
</organism>
<protein>
    <recommendedName>
        <fullName evidence="3">ubiquitinyl hydrolase 1</fullName>
        <ecNumber evidence="3">3.4.19.12</ecNumber>
    </recommendedName>
</protein>
<evidence type="ECO:0000256" key="8">
    <source>
        <dbReference type="SAM" id="MobiDB-lite"/>
    </source>
</evidence>
<keyword evidence="7" id="KW-0788">Thiol protease</keyword>
<sequence length="491" mass="52041">MRPAQGMGQGGNLSRQGCSAERPLEEHLAIRAWCGRPSAPDWTWMSKVQMLGPHHSPVIDAAQEAGELSVRGLRNLHNTCYLNAVLQSLASCPGLCSWIVHIIQRLHLPDSSISALVAALVSQLAPAPPHGGRPRPADPSPLLATLRATPSATASFPSGTESDAGEAWSALMSLLESGARQAWAAAPQRPLLHLLGGGPDAGLVPTWALPAYMKDWALASRPPCRGVLTWTSRCLRCGHAWAAPHQPFHLLLLPVPRLPGTGLDGNARCRTSLRECFAQLADVAPGARCGACDARDRGSEGGAPGSATHDPVRRPAPGAVRRPCLVSAPTTLCLQLQRTLWTHRGAVKIAGHVAFPRLFDLQADTGIGTWGHGPEASPECLRQTALKEESRSWSGPQPAVVYDEGAAGDTTPTKRESTCSPGPPAYRLVAVACHSGFARSGHWTAFRRLPGGGASGVWVAAGDERVLRADLQREVLPAEATLLFYEQLIGA</sequence>
<evidence type="ECO:0000256" key="2">
    <source>
        <dbReference type="ARBA" id="ARBA00009085"/>
    </source>
</evidence>
<comment type="catalytic activity">
    <reaction evidence="1">
        <text>Thiol-dependent hydrolysis of ester, thioester, amide, peptide and isopeptide bonds formed by the C-terminal Gly of ubiquitin (a 76-residue protein attached to proteins as an intracellular targeting signal).</text>
        <dbReference type="EC" id="3.4.19.12"/>
    </reaction>
</comment>
<dbReference type="EMBL" id="GDKF01001134">
    <property type="protein sequence ID" value="JAT77488.1"/>
    <property type="molecule type" value="Transcribed_RNA"/>
</dbReference>
<evidence type="ECO:0000259" key="9">
    <source>
        <dbReference type="PROSITE" id="PS50235"/>
    </source>
</evidence>
<evidence type="ECO:0000256" key="6">
    <source>
        <dbReference type="ARBA" id="ARBA00022801"/>
    </source>
</evidence>